<dbReference type="GO" id="GO:0016853">
    <property type="term" value="F:isomerase activity"/>
    <property type="evidence" value="ECO:0007669"/>
    <property type="project" value="UniProtKB-ARBA"/>
</dbReference>
<dbReference type="InterPro" id="IPR036663">
    <property type="entry name" value="Fumarylacetoacetase_C_sf"/>
</dbReference>
<dbReference type="Pfam" id="PF01557">
    <property type="entry name" value="FAA_hydrolase"/>
    <property type="match status" value="1"/>
</dbReference>
<proteinExistence type="inferred from homology"/>
<dbReference type="GO" id="GO:0016787">
    <property type="term" value="F:hydrolase activity"/>
    <property type="evidence" value="ECO:0007669"/>
    <property type="project" value="UniProtKB-KW"/>
</dbReference>
<accession>A0A7V7QLZ4</accession>
<evidence type="ECO:0000313" key="5">
    <source>
        <dbReference type="Proteomes" id="UP000461768"/>
    </source>
</evidence>
<dbReference type="Proteomes" id="UP000461768">
    <property type="component" value="Unassembled WGS sequence"/>
</dbReference>
<keyword evidence="4" id="KW-0378">Hydrolase</keyword>
<dbReference type="InterPro" id="IPR011234">
    <property type="entry name" value="Fumarylacetoacetase-like_C"/>
</dbReference>
<sequence length="296" mass="32744">MKLITYKLKESGNEIIGIVSQDGQRIYPISQFDINYPTMNDLIENISSAELELLKSKAEKEHDQFVASDKIIKVAPITQPRQDIICLGINYMAHAEESARYKQEAFGGERPHAVYFSKRVNEAVADGGEIPGYEGLVDSLDYEAELAFIIGKDAKNVKKEDAFDYIFGYTIMNDVSARNLQTAHKQWYFGKSLDGFTPLGPVIVTKDEFDYPPKLDIKSYVNGELRQDSNTELLIFGIAHVVSELSKGMTLKAGTIISMGTPAGVGMGFVPPRFLKKGDVVTCEIEGIGKLTNTIG</sequence>
<gene>
    <name evidence="4" type="ORF">F7O84_03530</name>
</gene>
<reference evidence="4 5" key="1">
    <citation type="submission" date="2019-09" db="EMBL/GenBank/DDBJ databases">
        <authorList>
            <person name="Valk L.C."/>
        </authorList>
    </citation>
    <scope>NUCLEOTIDE SEQUENCE [LARGE SCALE GENOMIC DNA]</scope>
    <source>
        <strain evidence="4">GalUA</strain>
    </source>
</reference>
<evidence type="ECO:0000256" key="1">
    <source>
        <dbReference type="ARBA" id="ARBA00010211"/>
    </source>
</evidence>
<organism evidence="4 5">
    <name type="scientific">Candidatus Galacturonatibacter soehngenii</name>
    <dbReference type="NCBI Taxonomy" id="2307010"/>
    <lineage>
        <taxon>Bacteria</taxon>
        <taxon>Bacillati</taxon>
        <taxon>Bacillota</taxon>
        <taxon>Clostridia</taxon>
        <taxon>Lachnospirales</taxon>
        <taxon>Lachnospiraceae</taxon>
        <taxon>Candidatus Galacturonatibacter</taxon>
    </lineage>
</organism>
<comment type="similarity">
    <text evidence="1">Belongs to the FAH family.</text>
</comment>
<protein>
    <submittedName>
        <fullName evidence="4">Fumarylacetoacetate hydrolase family protein</fullName>
    </submittedName>
</protein>
<evidence type="ECO:0000256" key="2">
    <source>
        <dbReference type="ARBA" id="ARBA00022723"/>
    </source>
</evidence>
<dbReference type="RefSeq" id="WP_151142013.1">
    <property type="nucleotide sequence ID" value="NZ_WAGX01000004.1"/>
</dbReference>
<evidence type="ECO:0000259" key="3">
    <source>
        <dbReference type="Pfam" id="PF01557"/>
    </source>
</evidence>
<evidence type="ECO:0000313" key="4">
    <source>
        <dbReference type="EMBL" id="KAB1439478.1"/>
    </source>
</evidence>
<dbReference type="Gene3D" id="3.90.850.10">
    <property type="entry name" value="Fumarylacetoacetase-like, C-terminal domain"/>
    <property type="match status" value="1"/>
</dbReference>
<keyword evidence="5" id="KW-1185">Reference proteome</keyword>
<keyword evidence="2" id="KW-0479">Metal-binding</keyword>
<dbReference type="GO" id="GO:0019752">
    <property type="term" value="P:carboxylic acid metabolic process"/>
    <property type="evidence" value="ECO:0007669"/>
    <property type="project" value="UniProtKB-ARBA"/>
</dbReference>
<dbReference type="PANTHER" id="PTHR42796">
    <property type="entry name" value="FUMARYLACETOACETATE HYDROLASE DOMAIN-CONTAINING PROTEIN 2A-RELATED"/>
    <property type="match status" value="1"/>
</dbReference>
<dbReference type="AlphaFoldDB" id="A0A7V7QLZ4"/>
<dbReference type="GO" id="GO:0046872">
    <property type="term" value="F:metal ion binding"/>
    <property type="evidence" value="ECO:0007669"/>
    <property type="project" value="UniProtKB-KW"/>
</dbReference>
<comment type="caution">
    <text evidence="4">The sequence shown here is derived from an EMBL/GenBank/DDBJ whole genome shotgun (WGS) entry which is preliminary data.</text>
</comment>
<dbReference type="OrthoDB" id="9805307at2"/>
<dbReference type="EMBL" id="WAGX01000004">
    <property type="protein sequence ID" value="KAB1439478.1"/>
    <property type="molecule type" value="Genomic_DNA"/>
</dbReference>
<dbReference type="FunFam" id="3.90.850.10:FF:000002">
    <property type="entry name" value="2-hydroxyhepta-2,4-diene-1,7-dioate isomerase"/>
    <property type="match status" value="1"/>
</dbReference>
<reference evidence="4 5" key="2">
    <citation type="submission" date="2020-02" db="EMBL/GenBank/DDBJ databases">
        <title>Candidatus Galacturonibacter soehngenii shows hetero-acetogenic catabolism of galacturonic acid but lacks a canonical carbon monoxide dehydrogenase/acetyl-CoA synthase complex.</title>
        <authorList>
            <person name="Diender M."/>
            <person name="Stouten G.R."/>
            <person name="Petersen J.F."/>
            <person name="Nielsen P.H."/>
            <person name="Dueholm M.S."/>
            <person name="Pronk J.T."/>
            <person name="Van Loosdrecht M.C.M."/>
        </authorList>
    </citation>
    <scope>NUCLEOTIDE SEQUENCE [LARGE SCALE GENOMIC DNA]</scope>
    <source>
        <strain evidence="4">GalUA</strain>
    </source>
</reference>
<dbReference type="InterPro" id="IPR051121">
    <property type="entry name" value="FAH"/>
</dbReference>
<feature type="domain" description="Fumarylacetoacetase-like C-terminal" evidence="3">
    <location>
        <begin position="84"/>
        <end position="295"/>
    </location>
</feature>
<dbReference type="PANTHER" id="PTHR42796:SF4">
    <property type="entry name" value="FUMARYLACETOACETATE HYDROLASE DOMAIN-CONTAINING PROTEIN 2A"/>
    <property type="match status" value="1"/>
</dbReference>
<name>A0A7V7QLZ4_9FIRM</name>
<dbReference type="SUPFAM" id="SSF56529">
    <property type="entry name" value="FAH"/>
    <property type="match status" value="1"/>
</dbReference>